<dbReference type="AlphaFoldDB" id="A0A2P4UNX3"/>
<dbReference type="EMBL" id="MTBP01000001">
    <property type="protein sequence ID" value="POM26751.1"/>
    <property type="molecule type" value="Genomic_DNA"/>
</dbReference>
<protein>
    <recommendedName>
        <fullName evidence="3">ATP-binding protein</fullName>
    </recommendedName>
</protein>
<accession>A0A2P4UNX3</accession>
<dbReference type="InterPro" id="IPR036890">
    <property type="entry name" value="HATPase_C_sf"/>
</dbReference>
<comment type="caution">
    <text evidence="1">The sequence shown here is derived from an EMBL/GenBank/DDBJ whole genome shotgun (WGS) entry which is preliminary data.</text>
</comment>
<evidence type="ECO:0000313" key="2">
    <source>
        <dbReference type="Proteomes" id="UP000242367"/>
    </source>
</evidence>
<dbReference type="SUPFAM" id="SSF55874">
    <property type="entry name" value="ATPase domain of HSP90 chaperone/DNA topoisomerase II/histidine kinase"/>
    <property type="match status" value="1"/>
</dbReference>
<evidence type="ECO:0008006" key="3">
    <source>
        <dbReference type="Google" id="ProtNLM"/>
    </source>
</evidence>
<name>A0A2P4UNX3_9ACTN</name>
<keyword evidence="2" id="KW-1185">Reference proteome</keyword>
<proteinExistence type="predicted"/>
<organism evidence="1 2">
    <name type="scientific">Actinomadura rubteroloni</name>
    <dbReference type="NCBI Taxonomy" id="1926885"/>
    <lineage>
        <taxon>Bacteria</taxon>
        <taxon>Bacillati</taxon>
        <taxon>Actinomycetota</taxon>
        <taxon>Actinomycetes</taxon>
        <taxon>Streptosporangiales</taxon>
        <taxon>Thermomonosporaceae</taxon>
        <taxon>Actinomadura</taxon>
    </lineage>
</organism>
<sequence length="96" mass="10424">MANAIEVSGVLDCVKVHARVEGRRVVLAVWDCDAALPCPQQVELSLETLDVGEDSWDDNGGWGLTIVQSLSSAYWVELTPPRGKWVCAALACGRLR</sequence>
<evidence type="ECO:0000313" key="1">
    <source>
        <dbReference type="EMBL" id="POM26751.1"/>
    </source>
</evidence>
<dbReference type="Gene3D" id="3.30.565.10">
    <property type="entry name" value="Histidine kinase-like ATPase, C-terminal domain"/>
    <property type="match status" value="1"/>
</dbReference>
<reference evidence="1 2" key="1">
    <citation type="journal article" date="2017" name="Chemistry">
        <title>Isolation, Biosynthesis and Chemical Modifications of Rubterolones A-F: Rare Tropolone Alkaloids from Actinomadura sp. 5-2.</title>
        <authorList>
            <person name="Guo H."/>
            <person name="Benndorf R."/>
            <person name="Leichnitz D."/>
            <person name="Klassen J.L."/>
            <person name="Vollmers J."/>
            <person name="Gorls H."/>
            <person name="Steinacker M."/>
            <person name="Weigel C."/>
            <person name="Dahse H.M."/>
            <person name="Kaster A.K."/>
            <person name="de Beer Z.W."/>
            <person name="Poulsen M."/>
            <person name="Beemelmanns C."/>
        </authorList>
    </citation>
    <scope>NUCLEOTIDE SEQUENCE [LARGE SCALE GENOMIC DNA]</scope>
    <source>
        <strain evidence="1 2">5-2</strain>
    </source>
</reference>
<dbReference type="Proteomes" id="UP000242367">
    <property type="component" value="Unassembled WGS sequence"/>
</dbReference>
<gene>
    <name evidence="1" type="ORF">BTM25_11570</name>
</gene>